<dbReference type="GeneID" id="19950274"/>
<dbReference type="InterPro" id="IPR029063">
    <property type="entry name" value="SAM-dependent_MTases_sf"/>
</dbReference>
<dbReference type="Pfam" id="PF01189">
    <property type="entry name" value="Methyltr_RsmB-F"/>
    <property type="match status" value="1"/>
</dbReference>
<keyword evidence="1 5" id="KW-0489">Methyltransferase</keyword>
<evidence type="ECO:0000256" key="5">
    <source>
        <dbReference type="PROSITE-ProRule" id="PRU01023"/>
    </source>
</evidence>
<accession>T0RSD1</accession>
<dbReference type="InParanoid" id="T0RSD1"/>
<dbReference type="RefSeq" id="XP_008613713.1">
    <property type="nucleotide sequence ID" value="XM_008615491.1"/>
</dbReference>
<dbReference type="eggNOG" id="KOG1122">
    <property type="taxonomic scope" value="Eukaryota"/>
</dbReference>
<evidence type="ECO:0000313" key="8">
    <source>
        <dbReference type="Proteomes" id="UP000030762"/>
    </source>
</evidence>
<dbReference type="PANTHER" id="PTHR22807">
    <property type="entry name" value="NOP2 YEAST -RELATED NOL1/NOP2/FMU SUN DOMAIN-CONTAINING"/>
    <property type="match status" value="1"/>
</dbReference>
<gene>
    <name evidence="7" type="ORF">SDRG_09547</name>
</gene>
<dbReference type="SUPFAM" id="SSF88697">
    <property type="entry name" value="PUA domain-like"/>
    <property type="match status" value="1"/>
</dbReference>
<keyword evidence="3 5" id="KW-0949">S-adenosyl-L-methionine</keyword>
<comment type="similarity">
    <text evidence="5">Belongs to the class I-like SAM-binding methyltransferase superfamily. RsmB/NOP family.</text>
</comment>
<evidence type="ECO:0000256" key="3">
    <source>
        <dbReference type="ARBA" id="ARBA00022691"/>
    </source>
</evidence>
<dbReference type="OMA" id="YQGAMLY"/>
<feature type="binding site" evidence="5">
    <location>
        <position position="369"/>
    </location>
    <ligand>
        <name>S-adenosyl-L-methionine</name>
        <dbReference type="ChEBI" id="CHEBI:59789"/>
    </ligand>
</feature>
<dbReference type="Gene3D" id="2.30.130.10">
    <property type="entry name" value="PUA domain"/>
    <property type="match status" value="1"/>
</dbReference>
<dbReference type="GO" id="GO:0003723">
    <property type="term" value="F:RNA binding"/>
    <property type="evidence" value="ECO:0007669"/>
    <property type="project" value="UniProtKB-UniRule"/>
</dbReference>
<evidence type="ECO:0000256" key="4">
    <source>
        <dbReference type="ARBA" id="ARBA00022884"/>
    </source>
</evidence>
<dbReference type="CDD" id="cd21150">
    <property type="entry name" value="PUA_NSun6-like"/>
    <property type="match status" value="1"/>
</dbReference>
<dbReference type="PROSITE" id="PS51686">
    <property type="entry name" value="SAM_MT_RSMB_NOP"/>
    <property type="match status" value="1"/>
</dbReference>
<evidence type="ECO:0000313" key="7">
    <source>
        <dbReference type="EMBL" id="EQC33027.1"/>
    </source>
</evidence>
<name>T0RSD1_SAPDV</name>
<keyword evidence="8" id="KW-1185">Reference proteome</keyword>
<dbReference type="InterPro" id="IPR023267">
    <property type="entry name" value="RCMT"/>
</dbReference>
<dbReference type="PANTHER" id="PTHR22807:SF34">
    <property type="entry name" value="TRNA (CYTOSINE(72)-C(5))-METHYLTRANSFERASE NSUN6"/>
    <property type="match status" value="1"/>
</dbReference>
<dbReference type="PROSITE" id="PS50890">
    <property type="entry name" value="PUA"/>
    <property type="match status" value="1"/>
</dbReference>
<dbReference type="OrthoDB" id="260824at2759"/>
<evidence type="ECO:0000256" key="2">
    <source>
        <dbReference type="ARBA" id="ARBA00022679"/>
    </source>
</evidence>
<dbReference type="VEuPathDB" id="FungiDB:SDRG_09547"/>
<feature type="binding site" evidence="5">
    <location>
        <begin position="270"/>
        <end position="276"/>
    </location>
    <ligand>
        <name>S-adenosyl-L-methionine</name>
        <dbReference type="ChEBI" id="CHEBI:59789"/>
    </ligand>
</feature>
<dbReference type="GO" id="GO:0008173">
    <property type="term" value="F:RNA methyltransferase activity"/>
    <property type="evidence" value="ECO:0007669"/>
    <property type="project" value="InterPro"/>
</dbReference>
<sequence length="500" mass="53710">MLGQSDALNSLDTPITFVSSPRPSMSAAADVVTLDDFALKFPDDVEESFSAAYGQSHWDEIKKALARPPAYTSVRVNTLVTDQAALVLKLNEALKDFNARLASAGRPPIVAVPHVSLPDVVMVPSAPRIALDVADVMSRKKIIVDRLCGEAVLRGSDIFARGVMCASSALSHSEPVAIFVDLDHSATRGSDAELHTGRKVLIAQGTTAMARSEMFRAMKGLAVAVNTRFCSDAPPLNGVLAGELYMQNTPSSVVAHVLNPEAGDTVLDMCAAPGGKTSHLATLMQNKGTLVACDRSKRKVLEMKSYFDSIGLSIITPIRLDSTQSVRPKDSEVLSVQEIIAAAAKARTNEKLLQIDGFSPETFDKILLDPPCSALGLRPRLLHACNMSELEQYSNMQRNFLWAAVFLLKPGGTLVYSTCTVNPNENEKMVAHALKEYPLELVPQSPIVGAPGLLNMGLSPEDAAKVQRFDPSDAIDTMGFFCAKFTKTKSIRATALVAEA</sequence>
<dbReference type="SUPFAM" id="SSF53335">
    <property type="entry name" value="S-adenosyl-L-methionine-dependent methyltransferases"/>
    <property type="match status" value="1"/>
</dbReference>
<protein>
    <recommendedName>
        <fullName evidence="6">SAM-dependent MTase RsmB/NOP-type domain-containing protein</fullName>
    </recommendedName>
</protein>
<keyword evidence="2 5" id="KW-0808">Transferase</keyword>
<dbReference type="InterPro" id="IPR036974">
    <property type="entry name" value="PUA_sf"/>
</dbReference>
<dbReference type="STRING" id="1156394.T0RSD1"/>
<feature type="binding site" evidence="5">
    <location>
        <position position="321"/>
    </location>
    <ligand>
        <name>S-adenosyl-L-methionine</name>
        <dbReference type="ChEBI" id="CHEBI:59789"/>
    </ligand>
</feature>
<organism evidence="7 8">
    <name type="scientific">Saprolegnia diclina (strain VS20)</name>
    <dbReference type="NCBI Taxonomy" id="1156394"/>
    <lineage>
        <taxon>Eukaryota</taxon>
        <taxon>Sar</taxon>
        <taxon>Stramenopiles</taxon>
        <taxon>Oomycota</taxon>
        <taxon>Saprolegniomycetes</taxon>
        <taxon>Saprolegniales</taxon>
        <taxon>Saprolegniaceae</taxon>
        <taxon>Saprolegnia</taxon>
    </lineage>
</organism>
<dbReference type="InterPro" id="IPR015947">
    <property type="entry name" value="PUA-like_sf"/>
</dbReference>
<feature type="domain" description="SAM-dependent MTase RsmB/NOP-type" evidence="6">
    <location>
        <begin position="170"/>
        <end position="488"/>
    </location>
</feature>
<dbReference type="PRINTS" id="PR02008">
    <property type="entry name" value="RCMTFAMILY"/>
</dbReference>
<keyword evidence="4 5" id="KW-0694">RNA-binding</keyword>
<feature type="binding site" evidence="5">
    <location>
        <position position="294"/>
    </location>
    <ligand>
        <name>S-adenosyl-L-methionine</name>
        <dbReference type="ChEBI" id="CHEBI:59789"/>
    </ligand>
</feature>
<dbReference type="GO" id="GO:0001510">
    <property type="term" value="P:RNA methylation"/>
    <property type="evidence" value="ECO:0007669"/>
    <property type="project" value="InterPro"/>
</dbReference>
<dbReference type="InterPro" id="IPR001678">
    <property type="entry name" value="MeTrfase_RsmB-F_NOP2_dom"/>
</dbReference>
<evidence type="ECO:0000256" key="1">
    <source>
        <dbReference type="ARBA" id="ARBA00022603"/>
    </source>
</evidence>
<reference evidence="7 8" key="1">
    <citation type="submission" date="2012-04" db="EMBL/GenBank/DDBJ databases">
        <title>The Genome Sequence of Saprolegnia declina VS20.</title>
        <authorList>
            <consortium name="The Broad Institute Genome Sequencing Platform"/>
            <person name="Russ C."/>
            <person name="Nusbaum C."/>
            <person name="Tyler B."/>
            <person name="van West P."/>
            <person name="Dieguez-Uribeondo J."/>
            <person name="de Bruijn I."/>
            <person name="Tripathy S."/>
            <person name="Jiang R."/>
            <person name="Young S.K."/>
            <person name="Zeng Q."/>
            <person name="Gargeya S."/>
            <person name="Fitzgerald M."/>
            <person name="Haas B."/>
            <person name="Abouelleil A."/>
            <person name="Alvarado L."/>
            <person name="Arachchi H.M."/>
            <person name="Berlin A."/>
            <person name="Chapman S.B."/>
            <person name="Goldberg J."/>
            <person name="Griggs A."/>
            <person name="Gujja S."/>
            <person name="Hansen M."/>
            <person name="Howarth C."/>
            <person name="Imamovic A."/>
            <person name="Larimer J."/>
            <person name="McCowen C."/>
            <person name="Montmayeur A."/>
            <person name="Murphy C."/>
            <person name="Neiman D."/>
            <person name="Pearson M."/>
            <person name="Priest M."/>
            <person name="Roberts A."/>
            <person name="Saif S."/>
            <person name="Shea T."/>
            <person name="Sisk P."/>
            <person name="Sykes S."/>
            <person name="Wortman J."/>
            <person name="Nusbaum C."/>
            <person name="Birren B."/>
        </authorList>
    </citation>
    <scope>NUCLEOTIDE SEQUENCE [LARGE SCALE GENOMIC DNA]</scope>
    <source>
        <strain evidence="7 8">VS20</strain>
    </source>
</reference>
<dbReference type="AlphaFoldDB" id="T0RSD1"/>
<dbReference type="Gene3D" id="3.40.50.150">
    <property type="entry name" value="Vaccinia Virus protein VP39"/>
    <property type="match status" value="1"/>
</dbReference>
<dbReference type="Proteomes" id="UP000030762">
    <property type="component" value="Unassembled WGS sequence"/>
</dbReference>
<proteinExistence type="inferred from homology"/>
<feature type="active site" description="Nucleophile" evidence="5">
    <location>
        <position position="419"/>
    </location>
</feature>
<dbReference type="EMBL" id="JH767161">
    <property type="protein sequence ID" value="EQC33027.1"/>
    <property type="molecule type" value="Genomic_DNA"/>
</dbReference>
<dbReference type="InterPro" id="IPR049560">
    <property type="entry name" value="MeTrfase_RsmB-F_NOP2_cat"/>
</dbReference>
<evidence type="ECO:0000259" key="6">
    <source>
        <dbReference type="PROSITE" id="PS51686"/>
    </source>
</evidence>